<dbReference type="Pfam" id="PF01313">
    <property type="entry name" value="Bac_export_3"/>
    <property type="match status" value="1"/>
</dbReference>
<evidence type="ECO:0000256" key="7">
    <source>
        <dbReference type="SAM" id="Phobius"/>
    </source>
</evidence>
<evidence type="ECO:0000256" key="5">
    <source>
        <dbReference type="ARBA" id="ARBA00022989"/>
    </source>
</evidence>
<evidence type="ECO:0000256" key="4">
    <source>
        <dbReference type="ARBA" id="ARBA00022692"/>
    </source>
</evidence>
<evidence type="ECO:0000313" key="8">
    <source>
        <dbReference type="EMBL" id="TWU03460.1"/>
    </source>
</evidence>
<keyword evidence="8" id="KW-0966">Cell projection</keyword>
<evidence type="ECO:0000256" key="3">
    <source>
        <dbReference type="ARBA" id="ARBA00022475"/>
    </source>
</evidence>
<keyword evidence="6 7" id="KW-0472">Membrane</keyword>
<evidence type="ECO:0000256" key="2">
    <source>
        <dbReference type="ARBA" id="ARBA00006156"/>
    </source>
</evidence>
<keyword evidence="4 7" id="KW-0812">Transmembrane</keyword>
<dbReference type="GO" id="GO:0005886">
    <property type="term" value="C:plasma membrane"/>
    <property type="evidence" value="ECO:0007669"/>
    <property type="project" value="UniProtKB-SubCell"/>
</dbReference>
<evidence type="ECO:0000313" key="9">
    <source>
        <dbReference type="Proteomes" id="UP000316213"/>
    </source>
</evidence>
<keyword evidence="8" id="KW-0969">Cilium</keyword>
<dbReference type="PANTHER" id="PTHR34040:SF2">
    <property type="entry name" value="FLAGELLAR BIOSYNTHETIC PROTEIN FLIQ"/>
    <property type="match status" value="1"/>
</dbReference>
<reference evidence="8 9" key="1">
    <citation type="submission" date="2019-02" db="EMBL/GenBank/DDBJ databases">
        <title>Deep-cultivation of Planctomycetes and their phenomic and genomic characterization uncovers novel biology.</title>
        <authorList>
            <person name="Wiegand S."/>
            <person name="Jogler M."/>
            <person name="Boedeker C."/>
            <person name="Pinto D."/>
            <person name="Vollmers J."/>
            <person name="Rivas-Marin E."/>
            <person name="Kohn T."/>
            <person name="Peeters S.H."/>
            <person name="Heuer A."/>
            <person name="Rast P."/>
            <person name="Oberbeckmann S."/>
            <person name="Bunk B."/>
            <person name="Jeske O."/>
            <person name="Meyerdierks A."/>
            <person name="Storesund J.E."/>
            <person name="Kallscheuer N."/>
            <person name="Luecker S."/>
            <person name="Lage O.M."/>
            <person name="Pohl T."/>
            <person name="Merkel B.J."/>
            <person name="Hornburger P."/>
            <person name="Mueller R.-W."/>
            <person name="Bruemmer F."/>
            <person name="Labrenz M."/>
            <person name="Spormann A.M."/>
            <person name="Op Den Camp H."/>
            <person name="Overmann J."/>
            <person name="Amann R."/>
            <person name="Jetten M.S.M."/>
            <person name="Mascher T."/>
            <person name="Medema M.H."/>
            <person name="Devos D.P."/>
            <person name="Kaster A.-K."/>
            <person name="Ovreas L."/>
            <person name="Rohde M."/>
            <person name="Galperin M.Y."/>
            <person name="Jogler C."/>
        </authorList>
    </citation>
    <scope>NUCLEOTIDE SEQUENCE [LARGE SCALE GENOMIC DNA]</scope>
    <source>
        <strain evidence="8 9">Pla100</strain>
    </source>
</reference>
<organism evidence="8 9">
    <name type="scientific">Neorhodopirellula pilleata</name>
    <dbReference type="NCBI Taxonomy" id="2714738"/>
    <lineage>
        <taxon>Bacteria</taxon>
        <taxon>Pseudomonadati</taxon>
        <taxon>Planctomycetota</taxon>
        <taxon>Planctomycetia</taxon>
        <taxon>Pirellulales</taxon>
        <taxon>Pirellulaceae</taxon>
        <taxon>Neorhodopirellula</taxon>
    </lineage>
</organism>
<proteinExistence type="inferred from homology"/>
<dbReference type="PIRSF" id="PIRSF004669">
    <property type="entry name" value="FliQ"/>
    <property type="match status" value="1"/>
</dbReference>
<comment type="caution">
    <text evidence="8">The sequence shown here is derived from an EMBL/GenBank/DDBJ whole genome shotgun (WGS) entry which is preliminary data.</text>
</comment>
<dbReference type="Proteomes" id="UP000316213">
    <property type="component" value="Unassembled WGS sequence"/>
</dbReference>
<feature type="transmembrane region" description="Helical" evidence="7">
    <location>
        <begin position="57"/>
        <end position="75"/>
    </location>
</feature>
<comment type="subcellular location">
    <subcellularLocation>
        <location evidence="1">Cell membrane</location>
        <topology evidence="1">Multi-pass membrane protein</topology>
    </subcellularLocation>
</comment>
<evidence type="ECO:0000256" key="6">
    <source>
        <dbReference type="ARBA" id="ARBA00023136"/>
    </source>
</evidence>
<dbReference type="InterPro" id="IPR002191">
    <property type="entry name" value="Bac_export_3"/>
</dbReference>
<keyword evidence="8" id="KW-0282">Flagellum</keyword>
<dbReference type="PRINTS" id="PR00952">
    <property type="entry name" value="TYPE3IMQPROT"/>
</dbReference>
<keyword evidence="5 7" id="KW-1133">Transmembrane helix</keyword>
<keyword evidence="9" id="KW-1185">Reference proteome</keyword>
<dbReference type="PANTHER" id="PTHR34040">
    <property type="entry name" value="FLAGELLAR BIOSYNTHETIC PROTEIN FLIQ"/>
    <property type="match status" value="1"/>
</dbReference>
<keyword evidence="3" id="KW-1003">Cell membrane</keyword>
<evidence type="ECO:0000256" key="1">
    <source>
        <dbReference type="ARBA" id="ARBA00004651"/>
    </source>
</evidence>
<dbReference type="GO" id="GO:0009306">
    <property type="term" value="P:protein secretion"/>
    <property type="evidence" value="ECO:0007669"/>
    <property type="project" value="InterPro"/>
</dbReference>
<feature type="transmembrane region" description="Helical" evidence="7">
    <location>
        <begin position="20"/>
        <end position="45"/>
    </location>
</feature>
<sequence>MMLLAMLETSAAVDLAREALIIAIVIAAPMLIVGMAAGLAIGLIQALTQIQDQTVSFVPKLLAMAAVLVACLPWLMTRMLEFTRRVFEDAGGL</sequence>
<name>A0A5C6AUQ2_9BACT</name>
<gene>
    <name evidence="8" type="primary">fliQ</name>
    <name evidence="8" type="ORF">Pla100_03870</name>
</gene>
<accession>A0A5C6AUQ2</accession>
<comment type="similarity">
    <text evidence="2">Belongs to the FliQ/MopD/SpaQ family.</text>
</comment>
<dbReference type="EMBL" id="SJPM01000001">
    <property type="protein sequence ID" value="TWU03460.1"/>
    <property type="molecule type" value="Genomic_DNA"/>
</dbReference>
<dbReference type="AlphaFoldDB" id="A0A5C6AUQ2"/>
<protein>
    <submittedName>
        <fullName evidence="8">Flagellar biosynthetic protein FliQ</fullName>
    </submittedName>
</protein>